<keyword evidence="3" id="KW-1185">Reference proteome</keyword>
<evidence type="ECO:0000313" key="2">
    <source>
        <dbReference type="EMBL" id="OHT02241.1"/>
    </source>
</evidence>
<dbReference type="Gene3D" id="2.160.20.20">
    <property type="match status" value="1"/>
</dbReference>
<dbReference type="EMBL" id="MLAK01000875">
    <property type="protein sequence ID" value="OHT02241.1"/>
    <property type="molecule type" value="Genomic_DNA"/>
</dbReference>
<reference evidence="2" key="1">
    <citation type="submission" date="2016-10" db="EMBL/GenBank/DDBJ databases">
        <authorList>
            <person name="Benchimol M."/>
            <person name="Almeida L.G."/>
            <person name="Vasconcelos A.T."/>
            <person name="Perreira-Neves A."/>
            <person name="Rosa I.A."/>
            <person name="Tasca T."/>
            <person name="Bogo M.R."/>
            <person name="de Souza W."/>
        </authorList>
    </citation>
    <scope>NUCLEOTIDE SEQUENCE [LARGE SCALE GENOMIC DNA]</scope>
    <source>
        <strain evidence="2">K</strain>
    </source>
</reference>
<keyword evidence="1" id="KW-0472">Membrane</keyword>
<sequence length="376" mass="40253">MREVIFPRKILPFLKVLKNYFCGEGGKWIVSKFVPDYNFYGLNSAVVTVGSTSKTVLNNCSIVTNSTGSNAVFATDSGTFEITNIRIKTYKDSSRGLDSTYSGNITAYGININTEGEHCAPLATDRGEGWVTVFGNSNNQMNLLKSSGEGSPCVYSTGNITVVDVIGEATGSEAAVVEGKNSINLTNCELVGYVKHGIMLYQSMSMDADIGTALFYSYHSSITTKSEGPMIYITNTHAKAYFYNSSFTFTSNILLKAAADQWGDEGSNGGSCEMLIENMSTTGDVIAAADDSNLTLTVVASNWSGNVEGNVLVIKKDSEDDDGEDIVPTDKSQTLSRNAIIGIGVAAGVAVIALIAIIVYFVIKKKRNQSPGFNKI</sequence>
<dbReference type="VEuPathDB" id="TrichDB:TRFO_30707"/>
<protein>
    <submittedName>
        <fullName evidence="2">Adhesin</fullName>
    </submittedName>
</protein>
<gene>
    <name evidence="2" type="ORF">TRFO_30707</name>
</gene>
<dbReference type="OrthoDB" id="10018600at2759"/>
<evidence type="ECO:0000313" key="3">
    <source>
        <dbReference type="Proteomes" id="UP000179807"/>
    </source>
</evidence>
<keyword evidence="1" id="KW-1133">Transmembrane helix</keyword>
<proteinExistence type="predicted"/>
<accession>A0A1J4JSZ7</accession>
<dbReference type="InterPro" id="IPR012332">
    <property type="entry name" value="Autotransporter_pectin_lyase_C"/>
</dbReference>
<dbReference type="AlphaFoldDB" id="A0A1J4JSZ7"/>
<name>A0A1J4JSZ7_9EUKA</name>
<evidence type="ECO:0000256" key="1">
    <source>
        <dbReference type="SAM" id="Phobius"/>
    </source>
</evidence>
<feature type="transmembrane region" description="Helical" evidence="1">
    <location>
        <begin position="339"/>
        <end position="363"/>
    </location>
</feature>
<organism evidence="2 3">
    <name type="scientific">Tritrichomonas foetus</name>
    <dbReference type="NCBI Taxonomy" id="1144522"/>
    <lineage>
        <taxon>Eukaryota</taxon>
        <taxon>Metamonada</taxon>
        <taxon>Parabasalia</taxon>
        <taxon>Tritrichomonadida</taxon>
        <taxon>Tritrichomonadidae</taxon>
        <taxon>Tritrichomonas</taxon>
    </lineage>
</organism>
<comment type="caution">
    <text evidence="2">The sequence shown here is derived from an EMBL/GenBank/DDBJ whole genome shotgun (WGS) entry which is preliminary data.</text>
</comment>
<dbReference type="RefSeq" id="XP_068355377.1">
    <property type="nucleotide sequence ID" value="XM_068507509.1"/>
</dbReference>
<keyword evidence="1" id="KW-0812">Transmembrane</keyword>
<dbReference type="GeneID" id="94842213"/>
<dbReference type="Proteomes" id="UP000179807">
    <property type="component" value="Unassembled WGS sequence"/>
</dbReference>